<evidence type="ECO:0000313" key="1">
    <source>
        <dbReference type="EMBL" id="CAI9969102.1"/>
    </source>
</evidence>
<organism evidence="1">
    <name type="scientific">Hexamita inflata</name>
    <dbReference type="NCBI Taxonomy" id="28002"/>
    <lineage>
        <taxon>Eukaryota</taxon>
        <taxon>Metamonada</taxon>
        <taxon>Diplomonadida</taxon>
        <taxon>Hexamitidae</taxon>
        <taxon>Hexamitinae</taxon>
        <taxon>Hexamita</taxon>
    </lineage>
</organism>
<dbReference type="AlphaFoldDB" id="A0AA86UY05"/>
<reference evidence="2 3" key="2">
    <citation type="submission" date="2024-07" db="EMBL/GenBank/DDBJ databases">
        <authorList>
            <person name="Akdeniz Z."/>
        </authorList>
    </citation>
    <scope>NUCLEOTIDE SEQUENCE [LARGE SCALE GENOMIC DNA]</scope>
</reference>
<sequence>MTLQLQRMKHILDNIQPFEPELIKNVNDQSYQIVYCNFYQSYISSFDIASVTNSITGASFSTGYVFAQTQNIKNAFIDIADNVYSSQVSPLFQNQVQYYNIKIQMGAQTFSQSGTILSGTSEVIISSMNIISRKDTTLSNLAALHILQSTSTSSYILGLMININLTNGQGNISLISSMVGTLNIKNYQLSGSFESTGTVALGALYSISSQIKVNRFNFNPNSFTVGNASSYLFTSICQSQVEITRATLQIGSISITQIICTISSTQYNYFQFGGIASQINDSNTVIAEISYTSFIALESQFVNTSGMVIGMIKSGSILLEGVCHYSSISGQSFLDNFGMLGQVNGNLTFKNSNVALLLNCKAQLFGAIGNLSYSSDINNIQVQVQAISTNLQYISGLVAKLTAQCYINNIKVFNSSVKGSCYVSVIIGYSTMYLKVSAIQVQNTTIKAVELVAGVVLGSSESIKIICEQISIQDSNITSPSAAGGISSCGQSLSLTYCKFDNLQITSTCSGSIYGQLSGVAIVQNCKFTKNQITGSSASTKILIGYFSGSSDKTSVTQLGFFVSAPLQGRSACSISGRYLVSKFIDFSYTVPLQRRMSGITIIVIRASVFENLERVAYICFDSERDIKNIGQVKGRPRQTSKYKGINQNFSNLEVQLKRTLSYFISQVQFE</sequence>
<dbReference type="EMBL" id="CATOUU010001054">
    <property type="protein sequence ID" value="CAI9969102.1"/>
    <property type="molecule type" value="Genomic_DNA"/>
</dbReference>
<evidence type="ECO:0000313" key="2">
    <source>
        <dbReference type="EMBL" id="CAL6050520.1"/>
    </source>
</evidence>
<reference evidence="1" key="1">
    <citation type="submission" date="2023-06" db="EMBL/GenBank/DDBJ databases">
        <authorList>
            <person name="Kurt Z."/>
        </authorList>
    </citation>
    <scope>NUCLEOTIDE SEQUENCE</scope>
</reference>
<gene>
    <name evidence="2" type="ORF">HINF_LOCUS43925</name>
    <name evidence="1" type="ORF">HINF_LOCUS56747</name>
</gene>
<keyword evidence="3" id="KW-1185">Reference proteome</keyword>
<comment type="caution">
    <text evidence="1">The sequence shown here is derived from an EMBL/GenBank/DDBJ whole genome shotgun (WGS) entry which is preliminary data.</text>
</comment>
<evidence type="ECO:0000313" key="3">
    <source>
        <dbReference type="Proteomes" id="UP001642409"/>
    </source>
</evidence>
<proteinExistence type="predicted"/>
<dbReference type="EMBL" id="CAXDID020000185">
    <property type="protein sequence ID" value="CAL6050520.1"/>
    <property type="molecule type" value="Genomic_DNA"/>
</dbReference>
<accession>A0AA86UY05</accession>
<protein>
    <submittedName>
        <fullName evidence="2">Hypothetical_protein</fullName>
    </submittedName>
</protein>
<dbReference type="Proteomes" id="UP001642409">
    <property type="component" value="Unassembled WGS sequence"/>
</dbReference>
<name>A0AA86UY05_9EUKA</name>